<organism evidence="2">
    <name type="scientific">Ignisphaera aggregans</name>
    <dbReference type="NCBI Taxonomy" id="334771"/>
    <lineage>
        <taxon>Archaea</taxon>
        <taxon>Thermoproteota</taxon>
        <taxon>Thermoprotei</taxon>
        <taxon>Desulfurococcales</taxon>
        <taxon>Desulfurococcaceae</taxon>
        <taxon>Ignisphaera</taxon>
    </lineage>
</organism>
<feature type="transmembrane region" description="Helical" evidence="1">
    <location>
        <begin position="137"/>
        <end position="163"/>
    </location>
</feature>
<comment type="caution">
    <text evidence="2">The sequence shown here is derived from an EMBL/GenBank/DDBJ whole genome shotgun (WGS) entry which is preliminary data.</text>
</comment>
<reference evidence="2" key="1">
    <citation type="journal article" date="2020" name="mSystems">
        <title>Genome- and Community-Level Interaction Insights into Carbon Utilization and Element Cycling Functions of Hydrothermarchaeota in Hydrothermal Sediment.</title>
        <authorList>
            <person name="Zhou Z."/>
            <person name="Liu Y."/>
            <person name="Xu W."/>
            <person name="Pan J."/>
            <person name="Luo Z.H."/>
            <person name="Li M."/>
        </authorList>
    </citation>
    <scope>NUCLEOTIDE SEQUENCE [LARGE SCALE GENOMIC DNA]</scope>
    <source>
        <strain evidence="2">SpSt-16</strain>
    </source>
</reference>
<name>A0A7C2VDJ0_9CREN</name>
<dbReference type="Pfam" id="PF06695">
    <property type="entry name" value="Sm_multidrug_ex"/>
    <property type="match status" value="1"/>
</dbReference>
<dbReference type="InterPro" id="IPR009577">
    <property type="entry name" value="Sm_multidrug_ex"/>
</dbReference>
<feature type="transmembrane region" description="Helical" evidence="1">
    <location>
        <begin position="7"/>
        <end position="25"/>
    </location>
</feature>
<dbReference type="EMBL" id="DSGT01000008">
    <property type="protein sequence ID" value="HEW53073.1"/>
    <property type="molecule type" value="Genomic_DNA"/>
</dbReference>
<keyword evidence="1" id="KW-1133">Transmembrane helix</keyword>
<sequence length="164" mass="18241">MQGFTQLMTLFILSLIPLFEGRYAIVLVLTDVIEVDIFAAYVSVVIATMLLAMTLVLLMRYLDMFFTWCGSSKTWLLKLLGNLYAKYVLSIRKRSKRYVDRFGVLALSIFVAVPIPATGIWSGALVAYIFGFDRVKAFIALFLGGLASIAITSVAAIFFDVILT</sequence>
<evidence type="ECO:0000313" key="2">
    <source>
        <dbReference type="EMBL" id="HEW53073.1"/>
    </source>
</evidence>
<keyword evidence="1" id="KW-0812">Transmembrane</keyword>
<gene>
    <name evidence="2" type="ORF">ENO77_02740</name>
</gene>
<evidence type="ECO:0000256" key="1">
    <source>
        <dbReference type="SAM" id="Phobius"/>
    </source>
</evidence>
<protein>
    <submittedName>
        <fullName evidence="2">Ligand-binding protein SH3</fullName>
    </submittedName>
</protein>
<proteinExistence type="predicted"/>
<feature type="transmembrane region" description="Helical" evidence="1">
    <location>
        <begin position="37"/>
        <end position="58"/>
    </location>
</feature>
<feature type="transmembrane region" description="Helical" evidence="1">
    <location>
        <begin position="102"/>
        <end position="131"/>
    </location>
</feature>
<keyword evidence="1" id="KW-0472">Membrane</keyword>
<accession>A0A7C2VDJ0</accession>
<dbReference type="AlphaFoldDB" id="A0A7C2VDJ0"/>